<gene>
    <name evidence="2" type="ORF">KB874_15070</name>
</gene>
<feature type="transmembrane region" description="Helical" evidence="1">
    <location>
        <begin position="83"/>
        <end position="108"/>
    </location>
</feature>
<accession>A0A8J7WD58</accession>
<organism evidence="2 3">
    <name type="scientific">Thetidibacter halocola</name>
    <dbReference type="NCBI Taxonomy" id="2827239"/>
    <lineage>
        <taxon>Bacteria</taxon>
        <taxon>Pseudomonadati</taxon>
        <taxon>Pseudomonadota</taxon>
        <taxon>Alphaproteobacteria</taxon>
        <taxon>Rhodobacterales</taxon>
        <taxon>Roseobacteraceae</taxon>
        <taxon>Thetidibacter</taxon>
    </lineage>
</organism>
<name>A0A8J7WD58_9RHOB</name>
<keyword evidence="3" id="KW-1185">Reference proteome</keyword>
<keyword evidence="1" id="KW-0812">Transmembrane</keyword>
<dbReference type="EMBL" id="JAGTUU010000006">
    <property type="protein sequence ID" value="MBS0125410.1"/>
    <property type="molecule type" value="Genomic_DNA"/>
</dbReference>
<protein>
    <submittedName>
        <fullName evidence="2">Uncharacterized protein</fullName>
    </submittedName>
</protein>
<keyword evidence="1" id="KW-1133">Transmembrane helix</keyword>
<dbReference type="AlphaFoldDB" id="A0A8J7WD58"/>
<evidence type="ECO:0000313" key="3">
    <source>
        <dbReference type="Proteomes" id="UP000681356"/>
    </source>
</evidence>
<evidence type="ECO:0000313" key="2">
    <source>
        <dbReference type="EMBL" id="MBS0125410.1"/>
    </source>
</evidence>
<sequence length="111" mass="12280">MEPLERQMQRALGLPKGTLDQTLRRARRLLPRDLRRAAAALAEARQAEGNPRLARQVDPARSQEAEARLRAWLSGPEPRRRKALHWLGILASFLVSLALGLGMLAALATAT</sequence>
<keyword evidence="1" id="KW-0472">Membrane</keyword>
<reference evidence="2" key="1">
    <citation type="submission" date="2021-04" db="EMBL/GenBank/DDBJ databases">
        <authorList>
            <person name="Yoon J."/>
        </authorList>
    </citation>
    <scope>NUCLEOTIDE SEQUENCE</scope>
    <source>
        <strain evidence="2">KMU-90</strain>
    </source>
</reference>
<comment type="caution">
    <text evidence="2">The sequence shown here is derived from an EMBL/GenBank/DDBJ whole genome shotgun (WGS) entry which is preliminary data.</text>
</comment>
<dbReference type="Proteomes" id="UP000681356">
    <property type="component" value="Unassembled WGS sequence"/>
</dbReference>
<proteinExistence type="predicted"/>
<evidence type="ECO:0000256" key="1">
    <source>
        <dbReference type="SAM" id="Phobius"/>
    </source>
</evidence>